<keyword evidence="4 10" id="KW-0808">Transferase</keyword>
<evidence type="ECO:0000256" key="2">
    <source>
        <dbReference type="ARBA" id="ARBA00022475"/>
    </source>
</evidence>
<dbReference type="GO" id="GO:0010041">
    <property type="term" value="P:response to iron(III) ion"/>
    <property type="evidence" value="ECO:0007669"/>
    <property type="project" value="TreeGrafter"/>
</dbReference>
<evidence type="ECO:0000313" key="11">
    <source>
        <dbReference type="Proteomes" id="UP000295565"/>
    </source>
</evidence>
<dbReference type="PANTHER" id="PTHR33908">
    <property type="entry name" value="MANNOSYLTRANSFERASE YKCB-RELATED"/>
    <property type="match status" value="1"/>
</dbReference>
<dbReference type="GO" id="GO:0009103">
    <property type="term" value="P:lipopolysaccharide biosynthetic process"/>
    <property type="evidence" value="ECO:0007669"/>
    <property type="project" value="UniProtKB-ARBA"/>
</dbReference>
<dbReference type="OrthoDB" id="9775035at2"/>
<evidence type="ECO:0000256" key="8">
    <source>
        <dbReference type="SAM" id="Phobius"/>
    </source>
</evidence>
<keyword evidence="11" id="KW-1185">Reference proteome</keyword>
<feature type="transmembrane region" description="Helical" evidence="8">
    <location>
        <begin position="67"/>
        <end position="86"/>
    </location>
</feature>
<feature type="transmembrane region" description="Helical" evidence="8">
    <location>
        <begin position="139"/>
        <end position="156"/>
    </location>
</feature>
<keyword evidence="3" id="KW-0328">Glycosyltransferase</keyword>
<dbReference type="InterPro" id="IPR038731">
    <property type="entry name" value="RgtA/B/C-like"/>
</dbReference>
<evidence type="ECO:0000256" key="3">
    <source>
        <dbReference type="ARBA" id="ARBA00022676"/>
    </source>
</evidence>
<sequence>MQNSDKKIINYLLVIFFSAVLYGGNALHSGLRLDSVMYADIAKNILLYKSYFILHLNDNIYLNKPPLLFWIVAFFIKIFGSSPYAIQISAMFNAILMNIAAYHLFKIIFKESNLSFLALFCMNSTFVIYKHTHSLKMESLTSFFILISLIGFIHYLNKNKIAYLALFALGIGGGILAKGFLGLVPIPITALFFIFSKEKYNLKTFYYYILAILAGILISGWWYVYISLHSDFFHVFFVSQSIDRLAGNASNTVGTHYDAMPIYQYIKLMLRDYFYYLPFFIYGCYKFYKERANFDSIGLKVVVISTIFNFIIIHFITTRDERYMFEFYLTANLFTAYGLHHVVKKLGFNYRNLIKVIPIIFLCVIAWSPSPLSKPTYNHLSLLPRISKQSHLPILVDFSLLTGDYNRSAINYFLSGKYSRITKIQPGHYITVYDINKHLNIPHKVLFKDDTVKIAVIDSK</sequence>
<keyword evidence="7 8" id="KW-0472">Membrane</keyword>
<keyword evidence="6 8" id="KW-1133">Transmembrane helix</keyword>
<comment type="caution">
    <text evidence="10">The sequence shown here is derived from an EMBL/GenBank/DDBJ whole genome shotgun (WGS) entry which is preliminary data.</text>
</comment>
<evidence type="ECO:0000256" key="1">
    <source>
        <dbReference type="ARBA" id="ARBA00004651"/>
    </source>
</evidence>
<dbReference type="GO" id="GO:0005886">
    <property type="term" value="C:plasma membrane"/>
    <property type="evidence" value="ECO:0007669"/>
    <property type="project" value="UniProtKB-SubCell"/>
</dbReference>
<proteinExistence type="predicted"/>
<keyword evidence="2" id="KW-1003">Cell membrane</keyword>
<dbReference type="AlphaFoldDB" id="A0A4R1J836"/>
<feature type="transmembrane region" description="Helical" evidence="8">
    <location>
        <begin position="115"/>
        <end position="132"/>
    </location>
</feature>
<dbReference type="Proteomes" id="UP000295565">
    <property type="component" value="Unassembled WGS sequence"/>
</dbReference>
<evidence type="ECO:0000256" key="4">
    <source>
        <dbReference type="ARBA" id="ARBA00022679"/>
    </source>
</evidence>
<protein>
    <submittedName>
        <fullName evidence="10">4-amino-4-deoxy-L-arabinose transferase-like glycosyltransferase</fullName>
    </submittedName>
</protein>
<evidence type="ECO:0000256" key="5">
    <source>
        <dbReference type="ARBA" id="ARBA00022692"/>
    </source>
</evidence>
<accession>A0A4R1J836</accession>
<feature type="transmembrane region" description="Helical" evidence="8">
    <location>
        <begin position="162"/>
        <end position="193"/>
    </location>
</feature>
<reference evidence="10 11" key="1">
    <citation type="submission" date="2019-03" db="EMBL/GenBank/DDBJ databases">
        <title>Genomic Encyclopedia of Type Strains, Phase IV (KMG-IV): sequencing the most valuable type-strain genomes for metagenomic binning, comparative biology and taxonomic classification.</title>
        <authorList>
            <person name="Goeker M."/>
        </authorList>
    </citation>
    <scope>NUCLEOTIDE SEQUENCE [LARGE SCALE GENOMIC DNA]</scope>
    <source>
        <strain evidence="10 11">DSM 18577</strain>
    </source>
</reference>
<evidence type="ECO:0000313" key="10">
    <source>
        <dbReference type="EMBL" id="TCK46702.1"/>
    </source>
</evidence>
<gene>
    <name evidence="10" type="ORF">EV690_3288</name>
</gene>
<dbReference type="Pfam" id="PF13231">
    <property type="entry name" value="PMT_2"/>
    <property type="match status" value="1"/>
</dbReference>
<evidence type="ECO:0000256" key="7">
    <source>
        <dbReference type="ARBA" id="ARBA00023136"/>
    </source>
</evidence>
<evidence type="ECO:0000259" key="9">
    <source>
        <dbReference type="Pfam" id="PF13231"/>
    </source>
</evidence>
<dbReference type="InterPro" id="IPR050297">
    <property type="entry name" value="LipidA_mod_glycosyltrf_83"/>
</dbReference>
<feature type="domain" description="Glycosyltransferase RgtA/B/C/D-like" evidence="9">
    <location>
        <begin position="63"/>
        <end position="222"/>
    </location>
</feature>
<organism evidence="10 11">
    <name type="scientific">Celerinatantimonas diazotrophica</name>
    <dbReference type="NCBI Taxonomy" id="412034"/>
    <lineage>
        <taxon>Bacteria</taxon>
        <taxon>Pseudomonadati</taxon>
        <taxon>Pseudomonadota</taxon>
        <taxon>Gammaproteobacteria</taxon>
        <taxon>Celerinatantimonadaceae</taxon>
        <taxon>Celerinatantimonas</taxon>
    </lineage>
</organism>
<comment type="subcellular location">
    <subcellularLocation>
        <location evidence="1">Cell membrane</location>
        <topology evidence="1">Multi-pass membrane protein</topology>
    </subcellularLocation>
</comment>
<evidence type="ECO:0000256" key="6">
    <source>
        <dbReference type="ARBA" id="ARBA00022989"/>
    </source>
</evidence>
<feature type="transmembrane region" description="Helical" evidence="8">
    <location>
        <begin position="297"/>
        <end position="317"/>
    </location>
</feature>
<dbReference type="GO" id="GO:0016763">
    <property type="term" value="F:pentosyltransferase activity"/>
    <property type="evidence" value="ECO:0007669"/>
    <property type="project" value="TreeGrafter"/>
</dbReference>
<dbReference type="RefSeq" id="WP_131914035.1">
    <property type="nucleotide sequence ID" value="NZ_OU594967.1"/>
</dbReference>
<feature type="transmembrane region" description="Helical" evidence="8">
    <location>
        <begin position="9"/>
        <end position="27"/>
    </location>
</feature>
<dbReference type="EMBL" id="SMGD01000017">
    <property type="protein sequence ID" value="TCK46702.1"/>
    <property type="molecule type" value="Genomic_DNA"/>
</dbReference>
<name>A0A4R1J836_9GAMM</name>
<feature type="transmembrane region" description="Helical" evidence="8">
    <location>
        <begin position="205"/>
        <end position="224"/>
    </location>
</feature>
<keyword evidence="5 8" id="KW-0812">Transmembrane</keyword>
<dbReference type="PANTHER" id="PTHR33908:SF3">
    <property type="entry name" value="UNDECAPRENYL PHOSPHATE-ALPHA-4-AMINO-4-DEOXY-L-ARABINOSE ARABINOSYL TRANSFERASE"/>
    <property type="match status" value="1"/>
</dbReference>